<dbReference type="InterPro" id="IPR007694">
    <property type="entry name" value="DNA_helicase_DnaB-like_C"/>
</dbReference>
<evidence type="ECO:0000256" key="5">
    <source>
        <dbReference type="ARBA" id="ARBA00022801"/>
    </source>
</evidence>
<dbReference type="EMBL" id="OKRB01000085">
    <property type="protein sequence ID" value="SPE20148.1"/>
    <property type="molecule type" value="Genomic_DNA"/>
</dbReference>
<dbReference type="PANTHER" id="PTHR30153:SF2">
    <property type="entry name" value="REPLICATIVE DNA HELICASE"/>
    <property type="match status" value="1"/>
</dbReference>
<reference evidence="16" key="1">
    <citation type="submission" date="2018-02" db="EMBL/GenBank/DDBJ databases">
        <authorList>
            <person name="Hausmann B."/>
        </authorList>
    </citation>
    <scope>NUCLEOTIDE SEQUENCE [LARGE SCALE GENOMIC DNA]</scope>
    <source>
        <strain evidence="16">Peat soil MAG SbA5</strain>
    </source>
</reference>
<keyword evidence="6 12" id="KW-0347">Helicase</keyword>
<dbReference type="GO" id="GO:0043139">
    <property type="term" value="F:5'-3' DNA helicase activity"/>
    <property type="evidence" value="ECO:0007669"/>
    <property type="project" value="UniProtKB-EC"/>
</dbReference>
<dbReference type="FunFam" id="3.40.50.300:FF:000076">
    <property type="entry name" value="Replicative DNA helicase"/>
    <property type="match status" value="1"/>
</dbReference>
<dbReference type="SMART" id="SM00382">
    <property type="entry name" value="AAA"/>
    <property type="match status" value="1"/>
</dbReference>
<dbReference type="GO" id="GO:0042802">
    <property type="term" value="F:identical protein binding"/>
    <property type="evidence" value="ECO:0007669"/>
    <property type="project" value="UniProtKB-ARBA"/>
</dbReference>
<evidence type="ECO:0000256" key="1">
    <source>
        <dbReference type="ARBA" id="ARBA00008428"/>
    </source>
</evidence>
<keyword evidence="3 12" id="KW-0235">DNA replication</keyword>
<comment type="similarity">
    <text evidence="1 12">Belongs to the helicase family. DnaB subfamily.</text>
</comment>
<dbReference type="InterPro" id="IPR007692">
    <property type="entry name" value="DNA_helicase_DnaB"/>
</dbReference>
<evidence type="ECO:0000256" key="6">
    <source>
        <dbReference type="ARBA" id="ARBA00022806"/>
    </source>
</evidence>
<proteinExistence type="inferred from homology"/>
<dbReference type="Gene3D" id="3.40.50.300">
    <property type="entry name" value="P-loop containing nucleotide triphosphate hydrolases"/>
    <property type="match status" value="1"/>
</dbReference>
<dbReference type="GO" id="GO:0005829">
    <property type="term" value="C:cytosol"/>
    <property type="evidence" value="ECO:0007669"/>
    <property type="project" value="TreeGrafter"/>
</dbReference>
<dbReference type="PROSITE" id="PS51199">
    <property type="entry name" value="SF4_HELICASE"/>
    <property type="match status" value="1"/>
</dbReference>
<evidence type="ECO:0000256" key="9">
    <source>
        <dbReference type="ARBA" id="ARBA00023235"/>
    </source>
</evidence>
<comment type="function">
    <text evidence="12">The main replicative DNA helicase, it participates in initiation and elongation during chromosome replication. Travels ahead of the DNA replisome, separating dsDNA into templates for DNA synthesis. A processive ATP-dependent 5'-3' DNA helicase it has DNA-dependent ATPase activity.</text>
</comment>
<dbReference type="GO" id="GO:0016887">
    <property type="term" value="F:ATP hydrolysis activity"/>
    <property type="evidence" value="ECO:0007669"/>
    <property type="project" value="RHEA"/>
</dbReference>
<dbReference type="GO" id="GO:0005524">
    <property type="term" value="F:ATP binding"/>
    <property type="evidence" value="ECO:0007669"/>
    <property type="project" value="UniProtKB-UniRule"/>
</dbReference>
<dbReference type="Proteomes" id="UP000239735">
    <property type="component" value="Unassembled WGS sequence"/>
</dbReference>
<sequence length="474" mass="52178">MVWPTLFPMATAPDLTLEAGLPANIDAEKTILGAILLDNTAHAEAAEILKADDFSLDSHRRIFLRMSELVDSGRAVDIVTLANELARYKEVEAVGGVAYLASLTEGLPRRPVIEEYIRIVKDKSMLRRLMGICSAAIAKAADQSEDALGVLDATESQLLEVSEAGLTQGLQPIDIIVRDSFGSIDNLYKQSREVTGLATGFYELDRMTSGFQKGELIIIAARPSMGKTALAINIAQNAAVHHQAIVAIFSLEMNKESLLRRMLATQARVDQRHLQTGFVGREDQGKLQAALSMLVDARIYIDDSASTTLAEMRAKARRLRQNSGGLDLVMVDYLQLMSASLPGAGSKRYENRTQEVSAISRGLKAMAKELNVPVVALSQLSRASERRGDDKRPMLSDLRESGSIEQDADVVAFIHRDSYYNRDEELTESDRAKSEIILAKQRNGPTGMIRLNFISRYTCFDNPETSHDFGEDKS</sequence>
<dbReference type="InterPro" id="IPR036185">
    <property type="entry name" value="DNA_heli_DnaB-like_N_sf"/>
</dbReference>
<keyword evidence="4 12" id="KW-0547">Nucleotide-binding</keyword>
<dbReference type="GO" id="GO:1990077">
    <property type="term" value="C:primosome complex"/>
    <property type="evidence" value="ECO:0007669"/>
    <property type="project" value="UniProtKB-UniRule"/>
</dbReference>
<dbReference type="Pfam" id="PF00772">
    <property type="entry name" value="DnaB"/>
    <property type="match status" value="1"/>
</dbReference>
<keyword evidence="7 12" id="KW-0067">ATP-binding</keyword>
<dbReference type="AlphaFoldDB" id="A0A2N9LA44"/>
<evidence type="ECO:0000256" key="10">
    <source>
        <dbReference type="ARBA" id="ARBA00048954"/>
    </source>
</evidence>
<dbReference type="PANTHER" id="PTHR30153">
    <property type="entry name" value="REPLICATIVE DNA HELICASE DNAB"/>
    <property type="match status" value="1"/>
</dbReference>
<name>A0A2N9LA44_9BACT</name>
<dbReference type="CDD" id="cd00984">
    <property type="entry name" value="DnaB_C"/>
    <property type="match status" value="1"/>
</dbReference>
<gene>
    <name evidence="15" type="primary">dnaC</name>
    <name evidence="15" type="ORF">SBA5_290002</name>
</gene>
<feature type="domain" description="SF4 helicase" evidence="14">
    <location>
        <begin position="190"/>
        <end position="467"/>
    </location>
</feature>
<evidence type="ECO:0000259" key="14">
    <source>
        <dbReference type="PROSITE" id="PS51199"/>
    </source>
</evidence>
<keyword evidence="9" id="KW-0413">Isomerase</keyword>
<evidence type="ECO:0000256" key="8">
    <source>
        <dbReference type="ARBA" id="ARBA00023125"/>
    </source>
</evidence>
<dbReference type="Pfam" id="PF03796">
    <property type="entry name" value="DnaB_C"/>
    <property type="match status" value="1"/>
</dbReference>
<keyword evidence="5 12" id="KW-0378">Hydrolase</keyword>
<evidence type="ECO:0000256" key="4">
    <source>
        <dbReference type="ARBA" id="ARBA00022741"/>
    </source>
</evidence>
<dbReference type="SUPFAM" id="SSF52540">
    <property type="entry name" value="P-loop containing nucleoside triphosphate hydrolases"/>
    <property type="match status" value="1"/>
</dbReference>
<dbReference type="NCBIfam" id="NF004384">
    <property type="entry name" value="PRK05748.1"/>
    <property type="match status" value="1"/>
</dbReference>
<protein>
    <recommendedName>
        <fullName evidence="11 12">Replicative DNA helicase</fullName>
        <ecNumber evidence="11 12">5.6.2.3</ecNumber>
    </recommendedName>
</protein>
<organism evidence="15 16">
    <name type="scientific">Candidatus Sulfuritelmatomonas gaucii</name>
    <dbReference type="NCBI Taxonomy" id="2043161"/>
    <lineage>
        <taxon>Bacteria</taxon>
        <taxon>Pseudomonadati</taxon>
        <taxon>Acidobacteriota</taxon>
        <taxon>Terriglobia</taxon>
        <taxon>Terriglobales</taxon>
        <taxon>Acidobacteriaceae</taxon>
        <taxon>Candidatus Sulfuritelmatomonas</taxon>
    </lineage>
</organism>
<dbReference type="GO" id="GO:0006269">
    <property type="term" value="P:DNA replication, synthesis of primer"/>
    <property type="evidence" value="ECO:0007669"/>
    <property type="project" value="UniProtKB-UniRule"/>
</dbReference>
<keyword evidence="8 12" id="KW-0238">DNA-binding</keyword>
<dbReference type="InterPro" id="IPR016136">
    <property type="entry name" value="DNA_helicase_N/primase_C"/>
</dbReference>
<comment type="catalytic activity">
    <reaction evidence="10 12">
        <text>ATP + H2O = ADP + phosphate + H(+)</text>
        <dbReference type="Rhea" id="RHEA:13065"/>
        <dbReference type="ChEBI" id="CHEBI:15377"/>
        <dbReference type="ChEBI" id="CHEBI:15378"/>
        <dbReference type="ChEBI" id="CHEBI:30616"/>
        <dbReference type="ChEBI" id="CHEBI:43474"/>
        <dbReference type="ChEBI" id="CHEBI:456216"/>
        <dbReference type="EC" id="5.6.2.3"/>
    </reaction>
</comment>
<dbReference type="InterPro" id="IPR027417">
    <property type="entry name" value="P-loop_NTPase"/>
</dbReference>
<feature type="region of interest" description="Disordered" evidence="13">
    <location>
        <begin position="382"/>
        <end position="401"/>
    </location>
</feature>
<evidence type="ECO:0000313" key="15">
    <source>
        <dbReference type="EMBL" id="SPE20148.1"/>
    </source>
</evidence>
<feature type="compositionally biased region" description="Basic and acidic residues" evidence="13">
    <location>
        <begin position="383"/>
        <end position="401"/>
    </location>
</feature>
<evidence type="ECO:0000313" key="16">
    <source>
        <dbReference type="Proteomes" id="UP000239735"/>
    </source>
</evidence>
<dbReference type="InterPro" id="IPR003593">
    <property type="entry name" value="AAA+_ATPase"/>
</dbReference>
<dbReference type="EC" id="5.6.2.3" evidence="11 12"/>
<evidence type="ECO:0000256" key="11">
    <source>
        <dbReference type="NCBIfam" id="TIGR00665"/>
    </source>
</evidence>
<evidence type="ECO:0000256" key="3">
    <source>
        <dbReference type="ARBA" id="ARBA00022705"/>
    </source>
</evidence>
<evidence type="ECO:0000256" key="12">
    <source>
        <dbReference type="RuleBase" id="RU362085"/>
    </source>
</evidence>
<dbReference type="Gene3D" id="1.10.860.10">
    <property type="entry name" value="DNAb Helicase, Chain A"/>
    <property type="match status" value="1"/>
</dbReference>
<dbReference type="SUPFAM" id="SSF48024">
    <property type="entry name" value="N-terminal domain of DnaB helicase"/>
    <property type="match status" value="1"/>
</dbReference>
<evidence type="ECO:0000256" key="7">
    <source>
        <dbReference type="ARBA" id="ARBA00022840"/>
    </source>
</evidence>
<accession>A0A2N9LA44</accession>
<evidence type="ECO:0000256" key="2">
    <source>
        <dbReference type="ARBA" id="ARBA00022515"/>
    </source>
</evidence>
<dbReference type="InterPro" id="IPR007693">
    <property type="entry name" value="DNA_helicase_DnaB-like_N"/>
</dbReference>
<evidence type="ECO:0000256" key="13">
    <source>
        <dbReference type="SAM" id="MobiDB-lite"/>
    </source>
</evidence>
<dbReference type="NCBIfam" id="TIGR00665">
    <property type="entry name" value="DnaB"/>
    <property type="match status" value="1"/>
</dbReference>
<keyword evidence="2 12" id="KW-0639">Primosome</keyword>
<dbReference type="GO" id="GO:0003677">
    <property type="term" value="F:DNA binding"/>
    <property type="evidence" value="ECO:0007669"/>
    <property type="project" value="UniProtKB-UniRule"/>
</dbReference>